<dbReference type="GeneID" id="6750682"/>
<dbReference type="PROSITE" id="PS50297">
    <property type="entry name" value="ANK_REP_REGION"/>
    <property type="match status" value="2"/>
</dbReference>
<evidence type="ECO:0000313" key="2">
    <source>
        <dbReference type="EMBL" id="EDV27633.1"/>
    </source>
</evidence>
<sequence>MMLLSDINRAGQYEIIKALICHSPGLLCSEGERNYTALHMAVAYGCPFTVEILLDRGADTYRRQESGLHVAAQYGHTEIIKQLIDSGGDLSLENVKGKNPLEVAIQYYQQDVVTLMVTSLREKDLLLKVGEGDITTFQSIILAMPEVAENIMDKCITKIASSDIKNKEKIMVQYDCTLLEPGIEFEYSHGAPNGIGSFNALLVNMKLYVLFITTIFNFYL</sequence>
<dbReference type="PANTHER" id="PTHR24190">
    <property type="entry name" value="ION_TRANS DOMAIN-CONTAINING PROTEIN"/>
    <property type="match status" value="1"/>
</dbReference>
<dbReference type="OrthoDB" id="5314041at2759"/>
<proteinExistence type="predicted"/>
<evidence type="ECO:0000313" key="3">
    <source>
        <dbReference type="Proteomes" id="UP000009022"/>
    </source>
</evidence>
<name>B3RPG7_TRIAD</name>
<dbReference type="PROSITE" id="PS50088">
    <property type="entry name" value="ANK_REPEAT"/>
    <property type="match status" value="2"/>
</dbReference>
<dbReference type="eggNOG" id="KOG0504">
    <property type="taxonomic scope" value="Eukaryota"/>
</dbReference>
<dbReference type="Pfam" id="PF00023">
    <property type="entry name" value="Ank"/>
    <property type="match status" value="1"/>
</dbReference>
<dbReference type="SUPFAM" id="SSF48403">
    <property type="entry name" value="Ankyrin repeat"/>
    <property type="match status" value="1"/>
</dbReference>
<dbReference type="InParanoid" id="B3RPG7"/>
<accession>B3RPG7</accession>
<protein>
    <submittedName>
        <fullName evidence="2">Uncharacterized protein</fullName>
    </submittedName>
</protein>
<keyword evidence="3" id="KW-1185">Reference proteome</keyword>
<dbReference type="HOGENOM" id="CLU_1257528_0_0_1"/>
<reference evidence="2 3" key="1">
    <citation type="journal article" date="2008" name="Nature">
        <title>The Trichoplax genome and the nature of placozoans.</title>
        <authorList>
            <person name="Srivastava M."/>
            <person name="Begovic E."/>
            <person name="Chapman J."/>
            <person name="Putnam N.H."/>
            <person name="Hellsten U."/>
            <person name="Kawashima T."/>
            <person name="Kuo A."/>
            <person name="Mitros T."/>
            <person name="Salamov A."/>
            <person name="Carpenter M.L."/>
            <person name="Signorovitch A.Y."/>
            <person name="Moreno M.A."/>
            <person name="Kamm K."/>
            <person name="Grimwood J."/>
            <person name="Schmutz J."/>
            <person name="Shapiro H."/>
            <person name="Grigoriev I.V."/>
            <person name="Buss L.W."/>
            <person name="Schierwater B."/>
            <person name="Dellaporta S.L."/>
            <person name="Rokhsar D.S."/>
        </authorList>
    </citation>
    <scope>NUCLEOTIDE SEQUENCE [LARGE SCALE GENOMIC DNA]</scope>
    <source>
        <strain evidence="2 3">Grell-BS-1999</strain>
    </source>
</reference>
<organism evidence="2 3">
    <name type="scientific">Trichoplax adhaerens</name>
    <name type="common">Trichoplax reptans</name>
    <dbReference type="NCBI Taxonomy" id="10228"/>
    <lineage>
        <taxon>Eukaryota</taxon>
        <taxon>Metazoa</taxon>
        <taxon>Placozoa</taxon>
        <taxon>Uniplacotomia</taxon>
        <taxon>Trichoplacea</taxon>
        <taxon>Trichoplacidae</taxon>
        <taxon>Trichoplax</taxon>
    </lineage>
</organism>
<dbReference type="EMBL" id="DS985242">
    <property type="protein sequence ID" value="EDV27633.1"/>
    <property type="molecule type" value="Genomic_DNA"/>
</dbReference>
<feature type="repeat" description="ANK" evidence="1">
    <location>
        <begin position="63"/>
        <end position="95"/>
    </location>
</feature>
<dbReference type="AlphaFoldDB" id="B3RPG7"/>
<dbReference type="Pfam" id="PF12796">
    <property type="entry name" value="Ank_2"/>
    <property type="match status" value="1"/>
</dbReference>
<dbReference type="RefSeq" id="XP_002109467.1">
    <property type="nucleotide sequence ID" value="XM_002109431.1"/>
</dbReference>
<dbReference type="PANTHER" id="PTHR24190:SF14">
    <property type="entry name" value="ION TRANSPORT DOMAIN-CONTAINING PROTEIN"/>
    <property type="match status" value="1"/>
</dbReference>
<dbReference type="CTD" id="6750682"/>
<dbReference type="KEGG" id="tad:TRIADDRAFT_53533"/>
<feature type="repeat" description="ANK" evidence="1">
    <location>
        <begin position="33"/>
        <end position="65"/>
    </location>
</feature>
<dbReference type="STRING" id="10228.B3RPG7"/>
<dbReference type="Proteomes" id="UP000009022">
    <property type="component" value="Unassembled WGS sequence"/>
</dbReference>
<dbReference type="SMART" id="SM00248">
    <property type="entry name" value="ANK"/>
    <property type="match status" value="3"/>
</dbReference>
<dbReference type="InterPro" id="IPR002110">
    <property type="entry name" value="Ankyrin_rpt"/>
</dbReference>
<dbReference type="Gene3D" id="1.25.40.20">
    <property type="entry name" value="Ankyrin repeat-containing domain"/>
    <property type="match status" value="1"/>
</dbReference>
<keyword evidence="1" id="KW-0040">ANK repeat</keyword>
<gene>
    <name evidence="2" type="ORF">TRIADDRAFT_53533</name>
</gene>
<dbReference type="InterPro" id="IPR036770">
    <property type="entry name" value="Ankyrin_rpt-contain_sf"/>
</dbReference>
<evidence type="ECO:0000256" key="1">
    <source>
        <dbReference type="PROSITE-ProRule" id="PRU00023"/>
    </source>
</evidence>